<dbReference type="RefSeq" id="WP_189939056.1">
    <property type="nucleotide sequence ID" value="NZ_BNCD01000041.1"/>
</dbReference>
<dbReference type="SUPFAM" id="SSF51338">
    <property type="entry name" value="Composite domain of metallo-dependent hydrolases"/>
    <property type="match status" value="1"/>
</dbReference>
<evidence type="ECO:0000313" key="3">
    <source>
        <dbReference type="Proteomes" id="UP000603708"/>
    </source>
</evidence>
<dbReference type="Proteomes" id="UP000603708">
    <property type="component" value="Unassembled WGS sequence"/>
</dbReference>
<evidence type="ECO:0000313" key="2">
    <source>
        <dbReference type="EMBL" id="GHH88723.1"/>
    </source>
</evidence>
<gene>
    <name evidence="2" type="ORF">GCM10018793_69440</name>
</gene>
<proteinExistence type="predicted"/>
<reference evidence="2" key="1">
    <citation type="journal article" date="2014" name="Int. J. Syst. Evol. Microbiol.">
        <title>Complete genome sequence of Corynebacterium casei LMG S-19264T (=DSM 44701T), isolated from a smear-ripened cheese.</title>
        <authorList>
            <consortium name="US DOE Joint Genome Institute (JGI-PGF)"/>
            <person name="Walter F."/>
            <person name="Albersmeier A."/>
            <person name="Kalinowski J."/>
            <person name="Ruckert C."/>
        </authorList>
    </citation>
    <scope>NUCLEOTIDE SEQUENCE</scope>
    <source>
        <strain evidence="2">JCM 5069</strain>
    </source>
</reference>
<dbReference type="PANTHER" id="PTHR43135:SF3">
    <property type="entry name" value="ALPHA-D-RIBOSE 1-METHYLPHOSPHONATE 5-TRIPHOSPHATE DIPHOSPHATASE"/>
    <property type="match status" value="1"/>
</dbReference>
<dbReference type="PANTHER" id="PTHR43135">
    <property type="entry name" value="ALPHA-D-RIBOSE 1-METHYLPHOSPHONATE 5-TRIPHOSPHATE DIPHOSPHATASE"/>
    <property type="match status" value="1"/>
</dbReference>
<dbReference type="SUPFAM" id="SSF51556">
    <property type="entry name" value="Metallo-dependent hydrolases"/>
    <property type="match status" value="1"/>
</dbReference>
<protein>
    <submittedName>
        <fullName evidence="2">Imidazolonepropionase</fullName>
    </submittedName>
</protein>
<dbReference type="InterPro" id="IPR011059">
    <property type="entry name" value="Metal-dep_hydrolase_composite"/>
</dbReference>
<dbReference type="EMBL" id="BNCD01000041">
    <property type="protein sequence ID" value="GHH88723.1"/>
    <property type="molecule type" value="Genomic_DNA"/>
</dbReference>
<evidence type="ECO:0000259" key="1">
    <source>
        <dbReference type="Pfam" id="PF01979"/>
    </source>
</evidence>
<keyword evidence="3" id="KW-1185">Reference proteome</keyword>
<name>A0A919L9B5_9ACTN</name>
<comment type="caution">
    <text evidence="2">The sequence shown here is derived from an EMBL/GenBank/DDBJ whole genome shotgun (WGS) entry which is preliminary data.</text>
</comment>
<dbReference type="Gene3D" id="2.30.40.10">
    <property type="entry name" value="Urease, subunit C, domain 1"/>
    <property type="match status" value="1"/>
</dbReference>
<sequence length="394" mass="41394">MHFVIESVRVFDGEKALGLCDVEVNDGTVVALGSDVDPQADRVDGHGATLLPGLIDTHTHSDLEALRQALVFGVTTELDLFSFPETMKEVRREAAIRTDVADVRSASVGMTAPGGHPTQLRGNQNDPDLPTVGRPEDAARFVDERIAEGADYIKVLIETGKTLGKDVPVVDIRVVEAAVEAAHARGKLVIAHALTIEATRQALTAGVDGFAHLFVDGPHTPELVAEIAAAGVFFIPTLSTLASLTSQHLGAALADDPRVAGKLPPAWDENLRGDFNTYRTGDFNAAVASVDALRQAGVPVLAGTDASHLGAPGMAHGVSLHGELKLLVRAGFAPQDALRAATSLAADTFGLNDRGRIVPGARADLLLVDGDPLTSIDDTLNVKAVWRGGVRVTR</sequence>
<accession>A0A919L9B5</accession>
<dbReference type="AlphaFoldDB" id="A0A919L9B5"/>
<dbReference type="Pfam" id="PF01979">
    <property type="entry name" value="Amidohydro_1"/>
    <property type="match status" value="1"/>
</dbReference>
<organism evidence="2 3">
    <name type="scientific">Streptomyces sulfonofaciens</name>
    <dbReference type="NCBI Taxonomy" id="68272"/>
    <lineage>
        <taxon>Bacteria</taxon>
        <taxon>Bacillati</taxon>
        <taxon>Actinomycetota</taxon>
        <taxon>Actinomycetes</taxon>
        <taxon>Kitasatosporales</taxon>
        <taxon>Streptomycetaceae</taxon>
        <taxon>Streptomyces</taxon>
    </lineage>
</organism>
<dbReference type="InterPro" id="IPR006680">
    <property type="entry name" value="Amidohydro-rel"/>
</dbReference>
<dbReference type="InterPro" id="IPR051781">
    <property type="entry name" value="Metallo-dep_Hydrolase"/>
</dbReference>
<feature type="domain" description="Amidohydrolase-related" evidence="1">
    <location>
        <begin position="49"/>
        <end position="391"/>
    </location>
</feature>
<dbReference type="Gene3D" id="3.30.110.90">
    <property type="entry name" value="Amidohydrolase"/>
    <property type="match status" value="1"/>
</dbReference>
<dbReference type="Gene3D" id="1.20.58.520">
    <property type="entry name" value="Amidohydrolase"/>
    <property type="match status" value="1"/>
</dbReference>
<dbReference type="GO" id="GO:0016810">
    <property type="term" value="F:hydrolase activity, acting on carbon-nitrogen (but not peptide) bonds"/>
    <property type="evidence" value="ECO:0007669"/>
    <property type="project" value="InterPro"/>
</dbReference>
<reference evidence="2" key="2">
    <citation type="submission" date="2020-09" db="EMBL/GenBank/DDBJ databases">
        <authorList>
            <person name="Sun Q."/>
            <person name="Ohkuma M."/>
        </authorList>
    </citation>
    <scope>NUCLEOTIDE SEQUENCE</scope>
    <source>
        <strain evidence="2">JCM 5069</strain>
    </source>
</reference>
<dbReference type="InterPro" id="IPR032466">
    <property type="entry name" value="Metal_Hydrolase"/>
</dbReference>
<dbReference type="Gene3D" id="3.40.50.10910">
    <property type="entry name" value="Amidohydrolase"/>
    <property type="match status" value="1"/>
</dbReference>